<dbReference type="InterPro" id="IPR009078">
    <property type="entry name" value="Ferritin-like_SF"/>
</dbReference>
<sequence length="408" mass="43238">MADLANLGLDEGGHLLVTHGLDALSPGERLTVTGSHPALGIHLAAWCREHGHQVAWTDAGPSGSPRAGRAGGTADDTTVVIVKGSAGERRWQGAERAGLAAGPPAAHANAAWGLAARGALVEAGGPPIGAQWSERDHVWADIAPQLYAAAAASQWDPATAVDWTAPLGGAPPEVERAVVQLMTYLVENEQAALIIPARLLSQLHPHYREVMQLLATQAADEARHVEVFTRRAVLSGGEPGTSSAGGRASLQTLLDEPDFTTAAFLLSVLGEGTFLDLLRFIAEHAPDQVTADVTRLAARDEARHVAFGVAHTAHLARADRHYLGTLRQAVERRHAALRDTAGLNAEVFGALVLLGAGSWSPEAIRRGWAAVRDLQDRMDEGRRRRLAAIGFPDDEAAELSALHTRNFM</sequence>
<dbReference type="InterPro" id="IPR012348">
    <property type="entry name" value="RNR-like"/>
</dbReference>
<dbReference type="GO" id="GO:0016491">
    <property type="term" value="F:oxidoreductase activity"/>
    <property type="evidence" value="ECO:0007669"/>
    <property type="project" value="InterPro"/>
</dbReference>
<proteinExistence type="predicted"/>
<gene>
    <name evidence="1" type="ORF">EAS64_37640</name>
</gene>
<dbReference type="AlphaFoldDB" id="A0A6P2BPE9"/>
<organism evidence="1 2">
    <name type="scientific">Trebonia kvetii</name>
    <dbReference type="NCBI Taxonomy" id="2480626"/>
    <lineage>
        <taxon>Bacteria</taxon>
        <taxon>Bacillati</taxon>
        <taxon>Actinomycetota</taxon>
        <taxon>Actinomycetes</taxon>
        <taxon>Streptosporangiales</taxon>
        <taxon>Treboniaceae</taxon>
        <taxon>Trebonia</taxon>
    </lineage>
</organism>
<dbReference type="CDD" id="cd00657">
    <property type="entry name" value="Ferritin_like"/>
    <property type="match status" value="1"/>
</dbReference>
<comment type="caution">
    <text evidence="1">The sequence shown here is derived from an EMBL/GenBank/DDBJ whole genome shotgun (WGS) entry which is preliminary data.</text>
</comment>
<accession>A0A6P2BPE9</accession>
<dbReference type="OrthoDB" id="5500270at2"/>
<dbReference type="Gene3D" id="1.10.620.20">
    <property type="entry name" value="Ribonucleotide Reductase, subunit A"/>
    <property type="match status" value="1"/>
</dbReference>
<reference evidence="1 2" key="1">
    <citation type="submission" date="2018-11" db="EMBL/GenBank/DDBJ databases">
        <title>Trebonia kvetii gen.nov., sp.nov., a novel acidophilic actinobacterium, and proposal of the new actinobacterial family Treboniaceae fam. nov.</title>
        <authorList>
            <person name="Rapoport D."/>
            <person name="Sagova-Mareckova M."/>
            <person name="Sedlacek I."/>
            <person name="Provaznik J."/>
            <person name="Kralova S."/>
            <person name="Pavlinic D."/>
            <person name="Benes V."/>
            <person name="Kopecky J."/>
        </authorList>
    </citation>
    <scope>NUCLEOTIDE SEQUENCE [LARGE SCALE GENOMIC DNA]</scope>
    <source>
        <strain evidence="1 2">15Tr583</strain>
    </source>
</reference>
<keyword evidence="2" id="KW-1185">Reference proteome</keyword>
<dbReference type="EMBL" id="RPFW01000009">
    <property type="protein sequence ID" value="TVZ00527.1"/>
    <property type="molecule type" value="Genomic_DNA"/>
</dbReference>
<evidence type="ECO:0000313" key="2">
    <source>
        <dbReference type="Proteomes" id="UP000460272"/>
    </source>
</evidence>
<evidence type="ECO:0000313" key="1">
    <source>
        <dbReference type="EMBL" id="TVZ00527.1"/>
    </source>
</evidence>
<protein>
    <submittedName>
        <fullName evidence="1">Ferritin-like domain-containing protein</fullName>
    </submittedName>
</protein>
<dbReference type="Proteomes" id="UP000460272">
    <property type="component" value="Unassembled WGS sequence"/>
</dbReference>
<dbReference type="SUPFAM" id="SSF47240">
    <property type="entry name" value="Ferritin-like"/>
    <property type="match status" value="1"/>
</dbReference>
<name>A0A6P2BPE9_9ACTN</name>